<dbReference type="AlphaFoldDB" id="A0A1I6SBB3"/>
<evidence type="ECO:0008006" key="3">
    <source>
        <dbReference type="Google" id="ProtNLM"/>
    </source>
</evidence>
<dbReference type="PROSITE" id="PS51257">
    <property type="entry name" value="PROKAR_LIPOPROTEIN"/>
    <property type="match status" value="1"/>
</dbReference>
<dbReference type="OrthoDB" id="708590at2"/>
<evidence type="ECO:0000313" key="1">
    <source>
        <dbReference type="EMBL" id="SFS74194.1"/>
    </source>
</evidence>
<proteinExistence type="predicted"/>
<name>A0A1I6SBB3_9FLAO</name>
<dbReference type="Proteomes" id="UP000183209">
    <property type="component" value="Unassembled WGS sequence"/>
</dbReference>
<dbReference type="EMBL" id="FPAG01000004">
    <property type="protein sequence ID" value="SFS74194.1"/>
    <property type="molecule type" value="Genomic_DNA"/>
</dbReference>
<evidence type="ECO:0000313" key="2">
    <source>
        <dbReference type="Proteomes" id="UP000183209"/>
    </source>
</evidence>
<organism evidence="1 2">
    <name type="scientific">Zhouia amylolytica</name>
    <dbReference type="NCBI Taxonomy" id="376730"/>
    <lineage>
        <taxon>Bacteria</taxon>
        <taxon>Pseudomonadati</taxon>
        <taxon>Bacteroidota</taxon>
        <taxon>Flavobacteriia</taxon>
        <taxon>Flavobacteriales</taxon>
        <taxon>Flavobacteriaceae</taxon>
        <taxon>Zhouia</taxon>
    </lineage>
</organism>
<dbReference type="RefSeq" id="WP_139226647.1">
    <property type="nucleotide sequence ID" value="NZ_FPAG01000004.1"/>
</dbReference>
<sequence>MKLYRIMILLLTMSTMIGCENDDSDDIINGTYQGTFTVTDPEGQTFTEDVTVIFSGNQYSSSLRGSGSYIQKSKTMIFSDKNIWTAEFDWGLILNGVYAYEFGKNSLRLTKGNGEQFPTYQYELVKSE</sequence>
<reference evidence="1 2" key="1">
    <citation type="submission" date="2016-10" db="EMBL/GenBank/DDBJ databases">
        <authorList>
            <person name="de Groot N.N."/>
        </authorList>
    </citation>
    <scope>NUCLEOTIDE SEQUENCE [LARGE SCALE GENOMIC DNA]</scope>
    <source>
        <strain evidence="1 2">CGMCC 1.6114</strain>
    </source>
</reference>
<accession>A0A1I6SBB3</accession>
<protein>
    <recommendedName>
        <fullName evidence="3">Lipocalin-like domain-containing protein</fullName>
    </recommendedName>
</protein>
<gene>
    <name evidence="1" type="ORF">SAMN04487906_1509</name>
</gene>